<evidence type="ECO:0000313" key="1">
    <source>
        <dbReference type="EMBL" id="KAI5678084.1"/>
    </source>
</evidence>
<name>A0ACC0BZP0_CATRO</name>
<protein>
    <submittedName>
        <fullName evidence="1">Uncharacterized protein</fullName>
    </submittedName>
</protein>
<dbReference type="Proteomes" id="UP001060085">
    <property type="component" value="Linkage Group LG02"/>
</dbReference>
<proteinExistence type="predicted"/>
<gene>
    <name evidence="1" type="ORF">M9H77_09034</name>
</gene>
<reference evidence="2" key="1">
    <citation type="journal article" date="2023" name="Nat. Plants">
        <title>Single-cell RNA sequencing provides a high-resolution roadmap for understanding the multicellular compartmentation of specialized metabolism.</title>
        <authorList>
            <person name="Sun S."/>
            <person name="Shen X."/>
            <person name="Li Y."/>
            <person name="Li Y."/>
            <person name="Wang S."/>
            <person name="Li R."/>
            <person name="Zhang H."/>
            <person name="Shen G."/>
            <person name="Guo B."/>
            <person name="Wei J."/>
            <person name="Xu J."/>
            <person name="St-Pierre B."/>
            <person name="Chen S."/>
            <person name="Sun C."/>
        </authorList>
    </citation>
    <scope>NUCLEOTIDE SEQUENCE [LARGE SCALE GENOMIC DNA]</scope>
</reference>
<keyword evidence="2" id="KW-1185">Reference proteome</keyword>
<sequence length="941" mass="108344">MNSDTNDHLMVQLENLEKSATTSDERDLPTRASHVIYESMIKHMNINDSTATYLRWFSAILGWIYYKFPNIDAENDLSIKRNDQLTNIACRAAFQSFQLVIDQVGMFNAKHCFSGTNTITLLCERVLSSFDLFCKDMSVENSWDAIHLKDNIIKSSNLAKEYIRFQTCQLRLPEDTRIYDYHILMSLQSNLVSNTAPEATTSYIHGNTNKALDDELVGLDDDLRKIKARLIGTSVKLEVIPIVGMGGIGKTTLTRRVYEDPQIKMHFHVRAWLLVSQRYHERDVLLGLLQSIAPLSQEVYKEDREELEERLYKRLKGWRYFLVIDDIWAKEAWDNMKLIFPDDRNGSRIILTSRLAEVASHVHPENPPHFMNFLGLEHSCDLLNKLVFRKESCPLDLVNVGKRIAEKCQGLPLAVKVVAGHLSKMSMNKECWENVAENVGLSEVSQMESLLNILSISYNNLPQHLKACFLTLVTFPKNCDVPVRKLTRYWTAMGFLCSNTIDSNLEEVAMKCLEDLISRSLIMVKKRKVDGKVKSCGIHDLLWDLSLREARKEGEYIFANTCLNHSYSDTSKYVMDLCHTLVYFDHSFEADFPFNSQELKLLTILDIVNQSFDHFPDEVTDLVNLRYLALATAGNVPSSIFKIFNLETLINNHDFASKDLPKEIWLLSRLRHLHVRTRTYWPNPISVLENLSELSTICSACCTMEVFSNVPNLSELRIDHYVMKGKTIRDELLLNCLRNLVCLQKLEKLTLYCTGQLVMPSLIPQWDSFIPKIKNLALSGTCLPWCEMNALARLPNLQILKVKKYSFIGNEWNTDEAFPILKCLVLESLEFAFWNADKDHFPNLHSLVIRNCRGLSRIPINFGEISTLHLIDMEYCGYIACQSAREIQMEQLNMGNEELIVRIGRMSAKHQISGFVMAFVYVTLRMRMIWAMQDAVKWKQD</sequence>
<accession>A0ACC0BZP0</accession>
<evidence type="ECO:0000313" key="2">
    <source>
        <dbReference type="Proteomes" id="UP001060085"/>
    </source>
</evidence>
<dbReference type="EMBL" id="CM044702">
    <property type="protein sequence ID" value="KAI5678084.1"/>
    <property type="molecule type" value="Genomic_DNA"/>
</dbReference>
<organism evidence="1 2">
    <name type="scientific">Catharanthus roseus</name>
    <name type="common">Madagascar periwinkle</name>
    <name type="synonym">Vinca rosea</name>
    <dbReference type="NCBI Taxonomy" id="4058"/>
    <lineage>
        <taxon>Eukaryota</taxon>
        <taxon>Viridiplantae</taxon>
        <taxon>Streptophyta</taxon>
        <taxon>Embryophyta</taxon>
        <taxon>Tracheophyta</taxon>
        <taxon>Spermatophyta</taxon>
        <taxon>Magnoliopsida</taxon>
        <taxon>eudicotyledons</taxon>
        <taxon>Gunneridae</taxon>
        <taxon>Pentapetalae</taxon>
        <taxon>asterids</taxon>
        <taxon>lamiids</taxon>
        <taxon>Gentianales</taxon>
        <taxon>Apocynaceae</taxon>
        <taxon>Rauvolfioideae</taxon>
        <taxon>Vinceae</taxon>
        <taxon>Catharanthinae</taxon>
        <taxon>Catharanthus</taxon>
    </lineage>
</organism>
<comment type="caution">
    <text evidence="1">The sequence shown here is derived from an EMBL/GenBank/DDBJ whole genome shotgun (WGS) entry which is preliminary data.</text>
</comment>